<dbReference type="AlphaFoldDB" id="A0A265UXK7"/>
<accession>A0A265UXK7</accession>
<sequence>MTILHLSSNIKFGGSEQQLIYLVEATEKKGIENYIFCFDTSILLEYKEKIRGEIIAVPKRKAYNPSLLKALKETVIEKNIDIIHIHNGKFVLTYMLADLLYNLPCQCIFSKKDMSTSSSMLSKVKYNYKGIAKVTCVTEAIKERFKDLLYSKNHHKLMVLRDGLNPTELQVHKEVDIYESFNIRKNCIIIGNVANHVNAKDLTTFVNTIDYLVNTLNIQNIHALQIGRFTDFTSTLQGQVKANNLEKFITFTGFIKDGYKYTSQFDVFLMSSQSEGLPLSILESFYYKVPVVSTNVGGIPEAITHNETGLLSEAKDFKNLAMNIKRLMDDDTLRSKITQKAYDLLLENFTSEVMADKTIKLYKSLNPKNQ</sequence>
<name>A0A265UXK7_9FLAO</name>
<evidence type="ECO:0000313" key="3">
    <source>
        <dbReference type="EMBL" id="OZV70039.1"/>
    </source>
</evidence>
<dbReference type="PANTHER" id="PTHR12526">
    <property type="entry name" value="GLYCOSYLTRANSFERASE"/>
    <property type="match status" value="1"/>
</dbReference>
<dbReference type="SUPFAM" id="SSF53756">
    <property type="entry name" value="UDP-Glycosyltransferase/glycogen phosphorylase"/>
    <property type="match status" value="1"/>
</dbReference>
<feature type="domain" description="Glycosyltransferase subfamily 4-like N-terminal" evidence="2">
    <location>
        <begin position="12"/>
        <end position="148"/>
    </location>
</feature>
<dbReference type="Pfam" id="PF00534">
    <property type="entry name" value="Glycos_transf_1"/>
    <property type="match status" value="1"/>
</dbReference>
<feature type="domain" description="Glycosyl transferase family 1" evidence="1">
    <location>
        <begin position="180"/>
        <end position="342"/>
    </location>
</feature>
<dbReference type="Pfam" id="PF13439">
    <property type="entry name" value="Glyco_transf_4"/>
    <property type="match status" value="1"/>
</dbReference>
<dbReference type="CDD" id="cd03801">
    <property type="entry name" value="GT4_PimA-like"/>
    <property type="match status" value="1"/>
</dbReference>
<evidence type="ECO:0000313" key="4">
    <source>
        <dbReference type="Proteomes" id="UP000216840"/>
    </source>
</evidence>
<evidence type="ECO:0000259" key="1">
    <source>
        <dbReference type="Pfam" id="PF00534"/>
    </source>
</evidence>
<evidence type="ECO:0000259" key="2">
    <source>
        <dbReference type="Pfam" id="PF13439"/>
    </source>
</evidence>
<dbReference type="InterPro" id="IPR001296">
    <property type="entry name" value="Glyco_trans_1"/>
</dbReference>
<evidence type="ECO:0008006" key="5">
    <source>
        <dbReference type="Google" id="ProtNLM"/>
    </source>
</evidence>
<keyword evidence="4" id="KW-1185">Reference proteome</keyword>
<dbReference type="PANTHER" id="PTHR12526:SF630">
    <property type="entry name" value="GLYCOSYLTRANSFERASE"/>
    <property type="match status" value="1"/>
</dbReference>
<gene>
    <name evidence="3" type="ORF">CA834_05320</name>
</gene>
<reference evidence="3 4" key="1">
    <citation type="submission" date="2017-05" db="EMBL/GenBank/DDBJ databases">
        <title>The draft genome sequence of Idiomarina salinarum WNB302.</title>
        <authorList>
            <person name="Sun Y."/>
            <person name="Chen B."/>
            <person name="Du Z."/>
        </authorList>
    </citation>
    <scope>NUCLEOTIDE SEQUENCE [LARGE SCALE GENOMIC DNA]</scope>
    <source>
        <strain evidence="3 4">WNB302</strain>
    </source>
</reference>
<dbReference type="RefSeq" id="WP_094967628.1">
    <property type="nucleotide sequence ID" value="NZ_NGJN01000002.1"/>
</dbReference>
<dbReference type="Proteomes" id="UP000216840">
    <property type="component" value="Unassembled WGS sequence"/>
</dbReference>
<dbReference type="InterPro" id="IPR028098">
    <property type="entry name" value="Glyco_trans_4-like_N"/>
</dbReference>
<organism evidence="3 4">
    <name type="scientific">Winogradskyella aurantia</name>
    <dbReference type="NCBI Taxonomy" id="1915063"/>
    <lineage>
        <taxon>Bacteria</taxon>
        <taxon>Pseudomonadati</taxon>
        <taxon>Bacteroidota</taxon>
        <taxon>Flavobacteriia</taxon>
        <taxon>Flavobacteriales</taxon>
        <taxon>Flavobacteriaceae</taxon>
        <taxon>Winogradskyella</taxon>
    </lineage>
</organism>
<dbReference type="EMBL" id="NGJN01000002">
    <property type="protein sequence ID" value="OZV70039.1"/>
    <property type="molecule type" value="Genomic_DNA"/>
</dbReference>
<dbReference type="GO" id="GO:0016757">
    <property type="term" value="F:glycosyltransferase activity"/>
    <property type="evidence" value="ECO:0007669"/>
    <property type="project" value="UniProtKB-ARBA"/>
</dbReference>
<dbReference type="OrthoDB" id="1522162at2"/>
<dbReference type="Gene3D" id="3.40.50.2000">
    <property type="entry name" value="Glycogen Phosphorylase B"/>
    <property type="match status" value="2"/>
</dbReference>
<comment type="caution">
    <text evidence="3">The sequence shown here is derived from an EMBL/GenBank/DDBJ whole genome shotgun (WGS) entry which is preliminary data.</text>
</comment>
<proteinExistence type="predicted"/>
<protein>
    <recommendedName>
        <fullName evidence="5">Glycosyl transferase family 1 domain-containing protein</fullName>
    </recommendedName>
</protein>